<feature type="signal peptide" evidence="1">
    <location>
        <begin position="1"/>
        <end position="18"/>
    </location>
</feature>
<dbReference type="Proteomes" id="UP000636004">
    <property type="component" value="Unassembled WGS sequence"/>
</dbReference>
<dbReference type="AlphaFoldDB" id="A0A918VB21"/>
<dbReference type="RefSeq" id="WP_189361088.1">
    <property type="nucleotide sequence ID" value="NZ_BMWZ01000005.1"/>
</dbReference>
<gene>
    <name evidence="2" type="ORF">GCM10007028_24350</name>
</gene>
<reference evidence="2" key="2">
    <citation type="submission" date="2020-09" db="EMBL/GenBank/DDBJ databases">
        <authorList>
            <person name="Sun Q."/>
            <person name="Kim S."/>
        </authorList>
    </citation>
    <scope>NUCLEOTIDE SEQUENCE</scope>
    <source>
        <strain evidence="2">KCTC 12710</strain>
    </source>
</reference>
<proteinExistence type="predicted"/>
<feature type="chain" id="PRO_5037712120" evidence="1">
    <location>
        <begin position="19"/>
        <end position="192"/>
    </location>
</feature>
<comment type="caution">
    <text evidence="2">The sequence shown here is derived from an EMBL/GenBank/DDBJ whole genome shotgun (WGS) entry which is preliminary data.</text>
</comment>
<dbReference type="SUPFAM" id="SSF160574">
    <property type="entry name" value="BT0923-like"/>
    <property type="match status" value="1"/>
</dbReference>
<reference evidence="2" key="1">
    <citation type="journal article" date="2014" name="Int. J. Syst. Evol. Microbiol.">
        <title>Complete genome sequence of Corynebacterium casei LMG S-19264T (=DSM 44701T), isolated from a smear-ripened cheese.</title>
        <authorList>
            <consortium name="US DOE Joint Genome Institute (JGI-PGF)"/>
            <person name="Walter F."/>
            <person name="Albersmeier A."/>
            <person name="Kalinowski J."/>
            <person name="Ruckert C."/>
        </authorList>
    </citation>
    <scope>NUCLEOTIDE SEQUENCE</scope>
    <source>
        <strain evidence="2">KCTC 12710</strain>
    </source>
</reference>
<keyword evidence="3" id="KW-1185">Reference proteome</keyword>
<keyword evidence="1" id="KW-0732">Signal</keyword>
<organism evidence="2 3">
    <name type="scientific">Algibacter mikhailovii</name>
    <dbReference type="NCBI Taxonomy" id="425498"/>
    <lineage>
        <taxon>Bacteria</taxon>
        <taxon>Pseudomonadati</taxon>
        <taxon>Bacteroidota</taxon>
        <taxon>Flavobacteriia</taxon>
        <taxon>Flavobacteriales</taxon>
        <taxon>Flavobacteriaceae</taxon>
        <taxon>Algibacter</taxon>
    </lineage>
</organism>
<evidence type="ECO:0000256" key="1">
    <source>
        <dbReference type="SAM" id="SignalP"/>
    </source>
</evidence>
<sequence>MKKFKVFLFLLCTSISFAQSKHEKETRISSSEFPEVSHRYFNGIANQVNYLKYFREEKGDRVSFEAKFKLNKLHYSVAFNSEGILEDIEIYIKKKHIPENVLSNINDYLDKNYDKTRHIEIQKKYINNTSKNDKQFIDHILENSEGNNTHYKIITETKTDGQHELREITFSSKGVFEKSRIVTSSSYEHALY</sequence>
<evidence type="ECO:0000313" key="3">
    <source>
        <dbReference type="Proteomes" id="UP000636004"/>
    </source>
</evidence>
<protein>
    <submittedName>
        <fullName evidence="2">Uncharacterized protein</fullName>
    </submittedName>
</protein>
<evidence type="ECO:0000313" key="2">
    <source>
        <dbReference type="EMBL" id="GGZ85280.1"/>
    </source>
</evidence>
<name>A0A918VB21_9FLAO</name>
<dbReference type="EMBL" id="BMWZ01000005">
    <property type="protein sequence ID" value="GGZ85280.1"/>
    <property type="molecule type" value="Genomic_DNA"/>
</dbReference>
<accession>A0A918VB21</accession>